<dbReference type="InterPro" id="IPR017270">
    <property type="entry name" value="MotA/TolQ/ExbB-rel"/>
</dbReference>
<dbReference type="AlphaFoldDB" id="R4YMD4"/>
<dbReference type="InterPro" id="IPR002898">
    <property type="entry name" value="MotA_ExbB_proton_chnl"/>
</dbReference>
<evidence type="ECO:0000256" key="7">
    <source>
        <dbReference type="SAM" id="Coils"/>
    </source>
</evidence>
<keyword evidence="9" id="KW-0732">Signal</keyword>
<evidence type="ECO:0000256" key="6">
    <source>
        <dbReference type="RuleBase" id="RU004057"/>
    </source>
</evidence>
<name>R4YMD4_OLEAN</name>
<dbReference type="OrthoDB" id="4045at2"/>
<dbReference type="KEGG" id="oai:OLEAN_C19250"/>
<dbReference type="PANTHER" id="PTHR30625:SF11">
    <property type="entry name" value="MOTA_TOLQ_EXBB PROTON CHANNEL DOMAIN-CONTAINING PROTEIN"/>
    <property type="match status" value="1"/>
</dbReference>
<feature type="domain" description="MotA/TolQ/ExbB proton channel" evidence="10">
    <location>
        <begin position="344"/>
        <end position="466"/>
    </location>
</feature>
<keyword evidence="6" id="KW-0813">Transport</keyword>
<dbReference type="HOGENOM" id="CLU_047225_1_0_6"/>
<organism evidence="11 12">
    <name type="scientific">Oleispira antarctica RB-8</name>
    <dbReference type="NCBI Taxonomy" id="698738"/>
    <lineage>
        <taxon>Bacteria</taxon>
        <taxon>Pseudomonadati</taxon>
        <taxon>Pseudomonadota</taxon>
        <taxon>Gammaproteobacteria</taxon>
        <taxon>Oceanospirillales</taxon>
        <taxon>Oceanospirillaceae</taxon>
        <taxon>Oleispira</taxon>
    </lineage>
</organism>
<keyword evidence="12" id="KW-1185">Reference proteome</keyword>
<keyword evidence="3 8" id="KW-0812">Transmembrane</keyword>
<keyword evidence="2" id="KW-1003">Cell membrane</keyword>
<feature type="transmembrane region" description="Helical" evidence="8">
    <location>
        <begin position="301"/>
        <end position="322"/>
    </location>
</feature>
<dbReference type="GO" id="GO:0017038">
    <property type="term" value="P:protein import"/>
    <property type="evidence" value="ECO:0007669"/>
    <property type="project" value="TreeGrafter"/>
</dbReference>
<keyword evidence="5 8" id="KW-0472">Membrane</keyword>
<evidence type="ECO:0000256" key="3">
    <source>
        <dbReference type="ARBA" id="ARBA00022692"/>
    </source>
</evidence>
<evidence type="ECO:0000256" key="5">
    <source>
        <dbReference type="ARBA" id="ARBA00023136"/>
    </source>
</evidence>
<dbReference type="GO" id="GO:0005886">
    <property type="term" value="C:plasma membrane"/>
    <property type="evidence" value="ECO:0007669"/>
    <property type="project" value="UniProtKB-SubCell"/>
</dbReference>
<evidence type="ECO:0000256" key="1">
    <source>
        <dbReference type="ARBA" id="ARBA00004651"/>
    </source>
</evidence>
<dbReference type="EMBL" id="FO203512">
    <property type="protein sequence ID" value="CCK76101.1"/>
    <property type="molecule type" value="Genomic_DNA"/>
</dbReference>
<keyword evidence="6" id="KW-0653">Protein transport</keyword>
<evidence type="ECO:0000256" key="8">
    <source>
        <dbReference type="SAM" id="Phobius"/>
    </source>
</evidence>
<evidence type="ECO:0000256" key="2">
    <source>
        <dbReference type="ARBA" id="ARBA00022475"/>
    </source>
</evidence>
<evidence type="ECO:0000256" key="9">
    <source>
        <dbReference type="SAM" id="SignalP"/>
    </source>
</evidence>
<protein>
    <submittedName>
        <fullName evidence="11">MotA/TolQ/ExbB proton channel</fullName>
    </submittedName>
</protein>
<evidence type="ECO:0000313" key="12">
    <source>
        <dbReference type="Proteomes" id="UP000032749"/>
    </source>
</evidence>
<dbReference type="PANTHER" id="PTHR30625">
    <property type="entry name" value="PROTEIN TOLQ"/>
    <property type="match status" value="1"/>
</dbReference>
<evidence type="ECO:0000256" key="4">
    <source>
        <dbReference type="ARBA" id="ARBA00022989"/>
    </source>
</evidence>
<dbReference type="PATRIC" id="fig|698738.3.peg.1993"/>
<comment type="subcellular location">
    <subcellularLocation>
        <location evidence="1">Cell membrane</location>
        <topology evidence="1">Multi-pass membrane protein</topology>
    </subcellularLocation>
    <subcellularLocation>
        <location evidence="6">Membrane</location>
        <topology evidence="6">Multi-pass membrane protein</topology>
    </subcellularLocation>
</comment>
<gene>
    <name evidence="11" type="ORF">OLEAN_C19250</name>
</gene>
<keyword evidence="7" id="KW-0175">Coiled coil</keyword>
<dbReference type="Pfam" id="PF01618">
    <property type="entry name" value="MotA_ExbB"/>
    <property type="match status" value="1"/>
</dbReference>
<feature type="signal peptide" evidence="9">
    <location>
        <begin position="1"/>
        <end position="27"/>
    </location>
</feature>
<sequence length="488" mass="53221">MNFFNAYKLPKTSKLFTAVSTSAFLIAATLSFIPATYAEESRAGESSAPDAKTSEAKTLEGLLQQVKQFQQQETEVNKQREVKFKQNKQNQTVLLNQAKKELTLEQKIADDLKANFDKNEKALTQKEDQLRLRIGNLGEMFGVVRQVADDLNGTLHTSLTRAEKPNRAADLDKLSQAKELPNIKELQALWLTLQEEMTLTGQVSQFKAQVVQNDGSEAEQLVTRIGAFNAITDQGYLRFDEETGRLISMARQPDQAGLISDYLQADAGEFNALGIDPTRGALLGLVLSNPDLLGRIKQGALVGYIIIGLAIIGLLLAAWRLISLFSIRKKVEDQIKHLDKPNTNNPLGRVLATAAVLGNSHQELETLELKIDEAILKEVPQLEKAQSMIKLFAAIAPLLGLLGTVTGMIATFQAITNFGTGDPKLMAGGISQALITTVLGLVAAIPLLLSHNLVSSQSKRLVQILDEQAAGLIATAMEARNSLTKKDN</sequence>
<keyword evidence="4 8" id="KW-1133">Transmembrane helix</keyword>
<proteinExistence type="inferred from homology"/>
<feature type="chain" id="PRO_5004374237" evidence="9">
    <location>
        <begin position="28"/>
        <end position="488"/>
    </location>
</feature>
<evidence type="ECO:0000259" key="10">
    <source>
        <dbReference type="Pfam" id="PF01618"/>
    </source>
</evidence>
<comment type="similarity">
    <text evidence="6">Belongs to the exbB/tolQ family.</text>
</comment>
<feature type="transmembrane region" description="Helical" evidence="8">
    <location>
        <begin position="391"/>
        <end position="415"/>
    </location>
</feature>
<feature type="coiled-coil region" evidence="7">
    <location>
        <begin position="59"/>
        <end position="129"/>
    </location>
</feature>
<dbReference type="Proteomes" id="UP000032749">
    <property type="component" value="Chromosome"/>
</dbReference>
<feature type="transmembrane region" description="Helical" evidence="8">
    <location>
        <begin position="427"/>
        <end position="449"/>
    </location>
</feature>
<dbReference type="InterPro" id="IPR050790">
    <property type="entry name" value="ExbB/TolQ_transport"/>
</dbReference>
<accession>R4YMD4</accession>
<dbReference type="STRING" id="698738.OLEAN_C19250"/>
<evidence type="ECO:0000313" key="11">
    <source>
        <dbReference type="EMBL" id="CCK76101.1"/>
    </source>
</evidence>
<reference evidence="11 12" key="1">
    <citation type="journal article" date="2013" name="Nat. Commun.">
        <title>Genome sequence and functional genomic analysis of the oil-degrading bacterium Oleispira antarctica.</title>
        <authorList>
            <person name="Kube M."/>
            <person name="Chernikova T.N."/>
            <person name="Al-Ramahi Y."/>
            <person name="Beloqui A."/>
            <person name="Lopez-Cortez N."/>
            <person name="Guazzaroni M.E."/>
            <person name="Heipieper H.J."/>
            <person name="Klages S."/>
            <person name="Kotsyurbenko O.R."/>
            <person name="Langer I."/>
            <person name="Nechitaylo T.Y."/>
            <person name="Lunsdorf H."/>
            <person name="Fernandez M."/>
            <person name="Juarez S."/>
            <person name="Ciordia S."/>
            <person name="Singer A."/>
            <person name="Kagan O."/>
            <person name="Egorova O."/>
            <person name="Petit P.A."/>
            <person name="Stogios P."/>
            <person name="Kim Y."/>
            <person name="Tchigvintsev A."/>
            <person name="Flick R."/>
            <person name="Denaro R."/>
            <person name="Genovese M."/>
            <person name="Albar J.P."/>
            <person name="Reva O.N."/>
            <person name="Martinez-Gomariz M."/>
            <person name="Tran H."/>
            <person name="Ferrer M."/>
            <person name="Savchenko A."/>
            <person name="Yakunin A.F."/>
            <person name="Yakimov M.M."/>
            <person name="Golyshina O.V."/>
            <person name="Reinhardt R."/>
            <person name="Golyshin P.N."/>
        </authorList>
    </citation>
    <scope>NUCLEOTIDE SEQUENCE [LARGE SCALE GENOMIC DNA]</scope>
</reference>
<dbReference type="PIRSF" id="PIRSF037714">
    <property type="entry name" value="TolR"/>
    <property type="match status" value="1"/>
</dbReference>